<organism evidence="3 4">
    <name type="scientific">Achromobacter veterisilvae</name>
    <dbReference type="NCBI Taxonomy" id="2069367"/>
    <lineage>
        <taxon>Bacteria</taxon>
        <taxon>Pseudomonadati</taxon>
        <taxon>Pseudomonadota</taxon>
        <taxon>Betaproteobacteria</taxon>
        <taxon>Burkholderiales</taxon>
        <taxon>Alcaligenaceae</taxon>
        <taxon>Achromobacter</taxon>
    </lineage>
</organism>
<dbReference type="InterPro" id="IPR002821">
    <property type="entry name" value="Hydantoinase_A"/>
</dbReference>
<dbReference type="Pfam" id="PF01968">
    <property type="entry name" value="Hydantoinase_A"/>
    <property type="match status" value="1"/>
</dbReference>
<sequence>MDTAVAGKAGVRVGCDIGGTFTDIVLSMPDGRIFVNKTSTTSENLGQAIVQGLGALIAQAGIRPGDIAEIVHGTTTASNTILQKVGAKTAVLTTEGFRDVLEIGRIRTPTMFDLAWQKPDPLVPRRYRRGIRERIGASGQVVTPLELDEVRAVLRELAGEGIESIAICFLNSYINPAHEIAVRELIETEFPDILVTASCDVLPEIKEYERTSTTVVNAYILPAMRTYLARLKADLADMGVTASLQVMASNGGMMGVASATQRPVFAVASGPAGGVAGAAVLGALGGEHELIVFDMGGTTAKASIVTDGVPALTTEYEFRDGISASSRFVKGGGYVLKVPAIDIAEVGAGGGSIASIDTGGLLCVGPESAGAWPGPACYGNGNPRPTVTDANMVLGYLNPEALAGGSLKVDPRLSREAVQEHIAAPLQLDLTQAAHGIRRVANVNMARAMRAVTIERGRDPRDMTMIAFGGGGPLHAVDVARLLGVKRVIAPVMAGVFCSAGMLSADAEHCFVKAVLRPLADCDGASVQAAIDALCRQGREVLGSEGYGSHAVDIQVSADLRYLGQSSELTVPLAGAFADAAVQAALARDFNVMYERTFGYSSEEPLELVNVRIFAYGRSAQRLDFAKSGVDGSALAGVSGERYVSFDPDTEPCLTRLMPRSEMTAKPLSGPLIIESYDTTIVVPPDARACADAIGNIIIELVSEAS</sequence>
<dbReference type="Pfam" id="PF05378">
    <property type="entry name" value="Hydant_A_N"/>
    <property type="match status" value="1"/>
</dbReference>
<feature type="domain" description="Hydantoinase/oxoprolinase N-terminal" evidence="2">
    <location>
        <begin position="12"/>
        <end position="189"/>
    </location>
</feature>
<gene>
    <name evidence="3" type="ORF">WHX56_25210</name>
</gene>
<evidence type="ECO:0000259" key="2">
    <source>
        <dbReference type="Pfam" id="PF05378"/>
    </source>
</evidence>
<proteinExistence type="predicted"/>
<dbReference type="PANTHER" id="PTHR11365">
    <property type="entry name" value="5-OXOPROLINASE RELATED"/>
    <property type="match status" value="1"/>
</dbReference>
<dbReference type="InterPro" id="IPR045079">
    <property type="entry name" value="Oxoprolinase-like"/>
</dbReference>
<dbReference type="SUPFAM" id="SSF53067">
    <property type="entry name" value="Actin-like ATPase domain"/>
    <property type="match status" value="1"/>
</dbReference>
<feature type="domain" description="Hydantoinase A/oxoprolinase" evidence="1">
    <location>
        <begin position="210"/>
        <end position="508"/>
    </location>
</feature>
<dbReference type="RefSeq" id="WP_338879313.1">
    <property type="nucleotide sequence ID" value="NZ_CP148753.1"/>
</dbReference>
<protein>
    <submittedName>
        <fullName evidence="3">Hydantoinase/oxoprolinase family protein</fullName>
    </submittedName>
</protein>
<dbReference type="PANTHER" id="PTHR11365:SF23">
    <property type="entry name" value="HYPOTHETICAL 5-OXOPROLINASE (EUROFUNG)-RELATED"/>
    <property type="match status" value="1"/>
</dbReference>
<dbReference type="EMBL" id="CP148753">
    <property type="protein sequence ID" value="WXR72912.1"/>
    <property type="molecule type" value="Genomic_DNA"/>
</dbReference>
<evidence type="ECO:0000259" key="1">
    <source>
        <dbReference type="Pfam" id="PF01968"/>
    </source>
</evidence>
<evidence type="ECO:0000313" key="4">
    <source>
        <dbReference type="Proteomes" id="UP001456224"/>
    </source>
</evidence>
<evidence type="ECO:0000313" key="3">
    <source>
        <dbReference type="EMBL" id="WXR72912.1"/>
    </source>
</evidence>
<dbReference type="InterPro" id="IPR043129">
    <property type="entry name" value="ATPase_NBD"/>
</dbReference>
<dbReference type="Proteomes" id="UP001456224">
    <property type="component" value="Chromosome"/>
</dbReference>
<reference evidence="3 4" key="1">
    <citation type="submission" date="2024-03" db="EMBL/GenBank/DDBJ databases">
        <title>Reference genomes for the five species model microbial community.</title>
        <authorList>
            <person name="Padfield D."/>
        </authorList>
    </citation>
    <scope>NUCLEOTIDE SEQUENCE [LARGE SCALE GENOMIC DNA]</scope>
    <source>
        <strain evidence="3 4">AB1</strain>
    </source>
</reference>
<name>A0ABZ2RW60_9BURK</name>
<accession>A0ABZ2RW60</accession>
<keyword evidence="4" id="KW-1185">Reference proteome</keyword>
<dbReference type="InterPro" id="IPR008040">
    <property type="entry name" value="Hydant_A_N"/>
</dbReference>